<dbReference type="SUPFAM" id="SSF81301">
    <property type="entry name" value="Nucleotidyltransferase"/>
    <property type="match status" value="1"/>
</dbReference>
<proteinExistence type="inferred from homology"/>
<evidence type="ECO:0000256" key="2">
    <source>
        <dbReference type="ARBA" id="ARBA00004123"/>
    </source>
</evidence>
<dbReference type="SUPFAM" id="SSF55003">
    <property type="entry name" value="PAP/Archaeal CCA-adding enzyme, C-terminal domain"/>
    <property type="match status" value="1"/>
</dbReference>
<feature type="binding site" evidence="12">
    <location>
        <position position="153"/>
    </location>
    <ligand>
        <name>ATP</name>
        <dbReference type="ChEBI" id="CHEBI:30616"/>
    </ligand>
</feature>
<dbReference type="GO" id="GO:1990817">
    <property type="term" value="F:poly(A) RNA polymerase activity"/>
    <property type="evidence" value="ECO:0007669"/>
    <property type="project" value="UniProtKB-UniRule"/>
</dbReference>
<feature type="binding site" evidence="13">
    <location>
        <position position="99"/>
    </location>
    <ligand>
        <name>Mg(2+)</name>
        <dbReference type="ChEBI" id="CHEBI:18420"/>
        <label>1</label>
        <note>catalytic</note>
    </ligand>
</feature>
<dbReference type="Pfam" id="PF20750">
    <property type="entry name" value="PAP_NTPase"/>
    <property type="match status" value="1"/>
</dbReference>
<feature type="binding site" evidence="12">
    <location>
        <begin position="232"/>
        <end position="233"/>
    </location>
    <ligand>
        <name>ATP</name>
        <dbReference type="ChEBI" id="CHEBI:30616"/>
    </ligand>
</feature>
<evidence type="ECO:0000256" key="12">
    <source>
        <dbReference type="PIRSR" id="PIRSR018425-1"/>
    </source>
</evidence>
<evidence type="ECO:0000256" key="8">
    <source>
        <dbReference type="ARBA" id="ARBA00022840"/>
    </source>
</evidence>
<dbReference type="Gene3D" id="3.30.70.590">
    <property type="entry name" value="Poly(A) polymerase predicted RNA binding domain"/>
    <property type="match status" value="1"/>
</dbReference>
<dbReference type="Pfam" id="PF04926">
    <property type="entry name" value="PAP_RNA-bind"/>
    <property type="match status" value="1"/>
</dbReference>
<dbReference type="FunFam" id="3.30.460.10:FF:000002">
    <property type="entry name" value="Poly(A) polymerase alpha, putative"/>
    <property type="match status" value="1"/>
</dbReference>
<dbReference type="Proteomes" id="UP000192758">
    <property type="component" value="Unassembled WGS sequence"/>
</dbReference>
<evidence type="ECO:0000313" key="18">
    <source>
        <dbReference type="Proteomes" id="UP000192758"/>
    </source>
</evidence>
<dbReference type="InterPro" id="IPR011068">
    <property type="entry name" value="NuclTrfase_I-like_C"/>
</dbReference>
<dbReference type="GO" id="GO:0005634">
    <property type="term" value="C:nucleus"/>
    <property type="evidence" value="ECO:0007669"/>
    <property type="project" value="UniProtKB-SubCell"/>
</dbReference>
<evidence type="ECO:0000256" key="3">
    <source>
        <dbReference type="ARBA" id="ARBA00010912"/>
    </source>
</evidence>
<gene>
    <name evidence="17" type="ORF">EHP00_259</name>
</gene>
<keyword evidence="7 11" id="KW-0547">Nucleotide-binding</keyword>
<dbReference type="EC" id="2.7.7.19" evidence="11"/>
<dbReference type="AlphaFoldDB" id="A0A1W0E6S2"/>
<dbReference type="PIRSF" id="PIRSF018425">
    <property type="entry name" value="PolyA_polymerase"/>
    <property type="match status" value="1"/>
</dbReference>
<evidence type="ECO:0000256" key="13">
    <source>
        <dbReference type="PIRSR" id="PIRSR018425-2"/>
    </source>
</evidence>
<dbReference type="CDD" id="cd05402">
    <property type="entry name" value="NT_PAP_TUTase"/>
    <property type="match status" value="1"/>
</dbReference>
<feature type="domain" description="Poly(A) polymerase nucleotidyltransferase" evidence="16">
    <location>
        <begin position="11"/>
        <end position="200"/>
    </location>
</feature>
<dbReference type="GO" id="GO:0005524">
    <property type="term" value="F:ATP binding"/>
    <property type="evidence" value="ECO:0007669"/>
    <property type="project" value="UniProtKB-UniRule"/>
</dbReference>
<dbReference type="PANTHER" id="PTHR10682">
    <property type="entry name" value="POLY A POLYMERASE"/>
    <property type="match status" value="1"/>
</dbReference>
<feature type="binding site" evidence="13">
    <location>
        <position position="101"/>
    </location>
    <ligand>
        <name>Mg(2+)</name>
        <dbReference type="ChEBI" id="CHEBI:18420"/>
        <label>2</label>
        <note>catalytic</note>
    </ligand>
</feature>
<reference evidence="17 18" key="1">
    <citation type="journal article" date="2017" name="Environ. Microbiol.">
        <title>Decay of the glycolytic pathway and adaptation to intranuclear parasitism within Enterocytozoonidae microsporidia.</title>
        <authorList>
            <person name="Wiredu Boakye D."/>
            <person name="Jaroenlak P."/>
            <person name="Prachumwat A."/>
            <person name="Williams T.A."/>
            <person name="Bateman K.S."/>
            <person name="Itsathitphaisarn O."/>
            <person name="Sritunyalucksana K."/>
            <person name="Paszkiewicz K.H."/>
            <person name="Moore K.A."/>
            <person name="Stentiford G.D."/>
            <person name="Williams B.A."/>
        </authorList>
    </citation>
    <scope>NUCLEOTIDE SEQUENCE [LARGE SCALE GENOMIC DNA]</scope>
    <source>
        <strain evidence="17 18">TH1</strain>
    </source>
</reference>
<dbReference type="SUPFAM" id="SSF81631">
    <property type="entry name" value="PAP/OAS1 substrate-binding domain"/>
    <property type="match status" value="1"/>
</dbReference>
<accession>A0A1W0E6S2</accession>
<feature type="binding site" evidence="13">
    <location>
        <position position="99"/>
    </location>
    <ligand>
        <name>Mg(2+)</name>
        <dbReference type="ChEBI" id="CHEBI:18420"/>
        <label>2</label>
        <note>catalytic</note>
    </ligand>
</feature>
<dbReference type="InterPro" id="IPR043519">
    <property type="entry name" value="NT_sf"/>
</dbReference>
<name>A0A1W0E6S2_9MICR</name>
<evidence type="ECO:0000256" key="5">
    <source>
        <dbReference type="ARBA" id="ARBA00022679"/>
    </source>
</evidence>
<feature type="binding site" evidence="13">
    <location>
        <position position="153"/>
    </location>
    <ligand>
        <name>Mg(2+)</name>
        <dbReference type="ChEBI" id="CHEBI:18420"/>
        <label>2</label>
        <note>catalytic</note>
    </ligand>
</feature>
<keyword evidence="8 11" id="KW-0067">ATP-binding</keyword>
<dbReference type="PANTHER" id="PTHR10682:SF10">
    <property type="entry name" value="POLYNUCLEOTIDE ADENYLYLTRANSFERASE"/>
    <property type="match status" value="1"/>
</dbReference>
<feature type="binding site" evidence="13">
    <location>
        <position position="101"/>
    </location>
    <ligand>
        <name>Mg(2+)</name>
        <dbReference type="ChEBI" id="CHEBI:18420"/>
        <label>1</label>
        <note>catalytic</note>
    </ligand>
</feature>
<comment type="function">
    <text evidence="11">Polymerase that creates the 3'-poly(A) tail of mRNA's.</text>
</comment>
<comment type="similarity">
    <text evidence="3 11">Belongs to the poly(A) polymerase family.</text>
</comment>
<feature type="binding site" evidence="12">
    <location>
        <position position="223"/>
    </location>
    <ligand>
        <name>ATP</name>
        <dbReference type="ChEBI" id="CHEBI:30616"/>
    </ligand>
</feature>
<comment type="subcellular location">
    <subcellularLocation>
        <location evidence="2 11">Nucleus</location>
    </subcellularLocation>
</comment>
<dbReference type="InterPro" id="IPR014492">
    <property type="entry name" value="PolyA_polymerase"/>
</dbReference>
<evidence type="ECO:0000256" key="10">
    <source>
        <dbReference type="ARBA" id="ARBA00023242"/>
    </source>
</evidence>
<protein>
    <recommendedName>
        <fullName evidence="11">Poly(A) polymerase</fullName>
        <ecNumber evidence="11">2.7.7.19</ecNumber>
    </recommendedName>
</protein>
<dbReference type="Gene3D" id="3.30.460.10">
    <property type="entry name" value="Beta Polymerase, domain 2"/>
    <property type="match status" value="1"/>
</dbReference>
<evidence type="ECO:0000259" key="16">
    <source>
        <dbReference type="Pfam" id="PF20750"/>
    </source>
</evidence>
<keyword evidence="18" id="KW-1185">Reference proteome</keyword>
<keyword evidence="6 13" id="KW-0479">Metal-binding</keyword>
<keyword evidence="9 13" id="KW-0460">Magnesium</keyword>
<dbReference type="Gene3D" id="1.10.1410.10">
    <property type="match status" value="1"/>
</dbReference>
<feature type="binding site" evidence="12">
    <location>
        <begin position="86"/>
        <end position="88"/>
    </location>
    <ligand>
        <name>ATP</name>
        <dbReference type="ChEBI" id="CHEBI:30616"/>
    </ligand>
</feature>
<dbReference type="STRING" id="646526.A0A1W0E6S2"/>
<dbReference type="FunFam" id="1.10.1410.10:FF:000001">
    <property type="entry name" value="Putative poly(A) polymerase gamma"/>
    <property type="match status" value="1"/>
</dbReference>
<feature type="binding site" evidence="12">
    <location>
        <position position="214"/>
    </location>
    <ligand>
        <name>ATP</name>
        <dbReference type="ChEBI" id="CHEBI:30616"/>
    </ligand>
</feature>
<comment type="cofactor">
    <cofactor evidence="1">
        <name>Mn(2+)</name>
        <dbReference type="ChEBI" id="CHEBI:29035"/>
    </cofactor>
</comment>
<feature type="domain" description="Poly(A) polymerase central" evidence="15">
    <location>
        <begin position="205"/>
        <end position="348"/>
    </location>
</feature>
<evidence type="ECO:0000256" key="4">
    <source>
        <dbReference type="ARBA" id="ARBA00022664"/>
    </source>
</evidence>
<dbReference type="OrthoDB" id="412748at2759"/>
<evidence type="ECO:0000256" key="6">
    <source>
        <dbReference type="ARBA" id="ARBA00022723"/>
    </source>
</evidence>
<dbReference type="EMBL" id="MNPJ01000016">
    <property type="protein sequence ID" value="OQS54906.1"/>
    <property type="molecule type" value="Genomic_DNA"/>
</dbReference>
<comment type="catalytic activity">
    <reaction evidence="11">
        <text>RNA(n) + ATP = RNA(n)-3'-adenine ribonucleotide + diphosphate</text>
        <dbReference type="Rhea" id="RHEA:11332"/>
        <dbReference type="Rhea" id="RHEA-COMP:14527"/>
        <dbReference type="Rhea" id="RHEA-COMP:17347"/>
        <dbReference type="ChEBI" id="CHEBI:30616"/>
        <dbReference type="ChEBI" id="CHEBI:33019"/>
        <dbReference type="ChEBI" id="CHEBI:140395"/>
        <dbReference type="ChEBI" id="CHEBI:173115"/>
        <dbReference type="EC" id="2.7.7.19"/>
    </reaction>
</comment>
<comment type="caution">
    <text evidence="17">The sequence shown here is derived from an EMBL/GenBank/DDBJ whole genome shotgun (WGS) entry which is preliminary data.</text>
</comment>
<evidence type="ECO:0000259" key="15">
    <source>
        <dbReference type="Pfam" id="PF04928"/>
    </source>
</evidence>
<comment type="cofactor">
    <cofactor evidence="13">
        <name>Mg(2+)</name>
        <dbReference type="ChEBI" id="CHEBI:18420"/>
    </cofactor>
    <text evidence="13">Binds 2 magnesium ions. Also active with manganese.</text>
</comment>
<dbReference type="GO" id="GO:0031123">
    <property type="term" value="P:RNA 3'-end processing"/>
    <property type="evidence" value="ECO:0007669"/>
    <property type="project" value="InterPro"/>
</dbReference>
<sequence>MLRSNKCITHGITGAVTLDGSTKYSISKNKELINFLTNQNFYESEEDSKTRERALGRLDFLLKHFIKQQMKIKGETKNINGRIQTFGSYRLGVHNKGADIDTLCIVPKQITRKEFFVDFYKMLEDDEDVSDLSKAEDAYVPVIKMKFFNIPIDLTMARINLPNIDNKVDLLNDRMLKNMNEKCILSLNGARVTDKMLELVPNTETFHNALRVIKFWAKKRYCYGNAYGYFGGVAYSISVARICQMYPNYCAYDIVCKYFEVYAQWEWPQPVILTEIVDPHYNLKVWDSEKNPSDRLHKMPIITPAYPSMCSTHNVSQSTFNVILREFQRCVDIIKEVNSFEDFKTIFENTDFFKRFKVFIKVTLNAEEPNLKTWLGYGESKIRILAGKIELAENVTLSVPFPKMFEKENTAVFFIGVEHVRVNKNNKKLYLDAQIKEFLTQINSWNNKTLDMKIKVEAQTKKEVKQFIIDF</sequence>
<keyword evidence="5 11" id="KW-0808">Transferase</keyword>
<dbReference type="InterPro" id="IPR007012">
    <property type="entry name" value="PolA_pol_cen_dom"/>
</dbReference>
<organism evidence="17 18">
    <name type="scientific">Ecytonucleospora hepatopenaei</name>
    <dbReference type="NCBI Taxonomy" id="646526"/>
    <lineage>
        <taxon>Eukaryota</taxon>
        <taxon>Fungi</taxon>
        <taxon>Fungi incertae sedis</taxon>
        <taxon>Microsporidia</taxon>
        <taxon>Enterocytozoonidae</taxon>
        <taxon>Ecytonucleospora</taxon>
    </lineage>
</organism>
<dbReference type="GO" id="GO:0046872">
    <property type="term" value="F:metal ion binding"/>
    <property type="evidence" value="ECO:0007669"/>
    <property type="project" value="UniProtKB-KW"/>
</dbReference>
<dbReference type="Pfam" id="PF04928">
    <property type="entry name" value="PAP_central"/>
    <property type="match status" value="1"/>
</dbReference>
<feature type="domain" description="Poly(A) polymerase RNA-binding" evidence="14">
    <location>
        <begin position="351"/>
        <end position="409"/>
    </location>
</feature>
<dbReference type="VEuPathDB" id="MicrosporidiaDB:EHP00_259"/>
<evidence type="ECO:0000259" key="14">
    <source>
        <dbReference type="Pfam" id="PF04926"/>
    </source>
</evidence>
<evidence type="ECO:0000256" key="7">
    <source>
        <dbReference type="ARBA" id="ARBA00022741"/>
    </source>
</evidence>
<evidence type="ECO:0000256" key="11">
    <source>
        <dbReference type="PIRNR" id="PIRNR018425"/>
    </source>
</evidence>
<keyword evidence="4 11" id="KW-0507">mRNA processing</keyword>
<dbReference type="InterPro" id="IPR048840">
    <property type="entry name" value="PolA_pol_NTPase"/>
</dbReference>
<evidence type="ECO:0000256" key="1">
    <source>
        <dbReference type="ARBA" id="ARBA00001936"/>
    </source>
</evidence>
<dbReference type="InterPro" id="IPR007010">
    <property type="entry name" value="PolA_pol_RNA-bd_dom"/>
</dbReference>
<keyword evidence="10 11" id="KW-0539">Nucleus</keyword>
<evidence type="ECO:0000256" key="9">
    <source>
        <dbReference type="ARBA" id="ARBA00022842"/>
    </source>
</evidence>
<evidence type="ECO:0000313" key="17">
    <source>
        <dbReference type="EMBL" id="OQS54906.1"/>
    </source>
</evidence>
<feature type="binding site" evidence="12">
    <location>
        <begin position="99"/>
        <end position="101"/>
    </location>
    <ligand>
        <name>ATP</name>
        <dbReference type="ChEBI" id="CHEBI:30616"/>
    </ligand>
</feature>
<dbReference type="GO" id="GO:0003723">
    <property type="term" value="F:RNA binding"/>
    <property type="evidence" value="ECO:0007669"/>
    <property type="project" value="UniProtKB-UniRule"/>
</dbReference>
<dbReference type="GO" id="GO:0006397">
    <property type="term" value="P:mRNA processing"/>
    <property type="evidence" value="ECO:0007669"/>
    <property type="project" value="UniProtKB-KW"/>
</dbReference>